<dbReference type="EMBL" id="KB007857">
    <property type="protein sequence ID" value="ELR23593.1"/>
    <property type="molecule type" value="Genomic_DNA"/>
</dbReference>
<dbReference type="Proteomes" id="UP000011083">
    <property type="component" value="Unassembled WGS sequence"/>
</dbReference>
<dbReference type="PANTHER" id="PTHR31964">
    <property type="entry name" value="ADENINE NUCLEOTIDE ALPHA HYDROLASES-LIKE SUPERFAMILY PROTEIN"/>
    <property type="match status" value="1"/>
</dbReference>
<dbReference type="PRINTS" id="PR01438">
    <property type="entry name" value="UNVRSLSTRESS"/>
</dbReference>
<keyword evidence="4" id="KW-1185">Reference proteome</keyword>
<dbReference type="RefSeq" id="XP_004353121.1">
    <property type="nucleotide sequence ID" value="XM_004353069.1"/>
</dbReference>
<protein>
    <submittedName>
        <fullName evidence="3">Universal stress domain containing protein</fullName>
    </submittedName>
</protein>
<gene>
    <name evidence="3" type="ORF">ACA1_072150</name>
</gene>
<name>L8HFV6_ACACF</name>
<feature type="domain" description="UspA" evidence="2">
    <location>
        <begin position="57"/>
        <end position="206"/>
    </location>
</feature>
<dbReference type="VEuPathDB" id="AmoebaDB:ACA1_072150"/>
<dbReference type="PANTHER" id="PTHR31964:SF113">
    <property type="entry name" value="USPA DOMAIN-CONTAINING PROTEIN"/>
    <property type="match status" value="1"/>
</dbReference>
<organism evidence="3 4">
    <name type="scientific">Acanthamoeba castellanii (strain ATCC 30010 / Neff)</name>
    <dbReference type="NCBI Taxonomy" id="1257118"/>
    <lineage>
        <taxon>Eukaryota</taxon>
        <taxon>Amoebozoa</taxon>
        <taxon>Discosea</taxon>
        <taxon>Longamoebia</taxon>
        <taxon>Centramoebida</taxon>
        <taxon>Acanthamoebidae</taxon>
        <taxon>Acanthamoeba</taxon>
    </lineage>
</organism>
<dbReference type="AlphaFoldDB" id="L8HFV6"/>
<evidence type="ECO:0000313" key="4">
    <source>
        <dbReference type="Proteomes" id="UP000011083"/>
    </source>
</evidence>
<dbReference type="InterPro" id="IPR006015">
    <property type="entry name" value="Universal_stress_UspA"/>
</dbReference>
<dbReference type="Gene3D" id="3.40.50.620">
    <property type="entry name" value="HUPs"/>
    <property type="match status" value="1"/>
</dbReference>
<accession>L8HFV6</accession>
<dbReference type="GeneID" id="14924574"/>
<dbReference type="InterPro" id="IPR006016">
    <property type="entry name" value="UspA"/>
</dbReference>
<dbReference type="InterPro" id="IPR014729">
    <property type="entry name" value="Rossmann-like_a/b/a_fold"/>
</dbReference>
<dbReference type="KEGG" id="acan:ACA1_072150"/>
<feature type="region of interest" description="Disordered" evidence="1">
    <location>
        <begin position="1"/>
        <end position="36"/>
    </location>
</feature>
<reference evidence="3 4" key="1">
    <citation type="journal article" date="2013" name="Genome Biol.">
        <title>Genome of Acanthamoeba castellanii highlights extensive lateral gene transfer and early evolution of tyrosine kinase signaling.</title>
        <authorList>
            <person name="Clarke M."/>
            <person name="Lohan A.J."/>
            <person name="Liu B."/>
            <person name="Lagkouvardos I."/>
            <person name="Roy S."/>
            <person name="Zafar N."/>
            <person name="Bertelli C."/>
            <person name="Schilde C."/>
            <person name="Kianianmomeni A."/>
            <person name="Burglin T.R."/>
            <person name="Frech C."/>
            <person name="Turcotte B."/>
            <person name="Kopec K.O."/>
            <person name="Synnott J.M."/>
            <person name="Choo C."/>
            <person name="Paponov I."/>
            <person name="Finkler A."/>
            <person name="Soon Heng Tan C."/>
            <person name="Hutchins A.P."/>
            <person name="Weinmeier T."/>
            <person name="Rattei T."/>
            <person name="Chu J.S."/>
            <person name="Gimenez G."/>
            <person name="Irimia M."/>
            <person name="Rigden D.J."/>
            <person name="Fitzpatrick D.A."/>
            <person name="Lorenzo-Morales J."/>
            <person name="Bateman A."/>
            <person name="Chiu C.H."/>
            <person name="Tang P."/>
            <person name="Hegemann P."/>
            <person name="Fromm H."/>
            <person name="Raoult D."/>
            <person name="Greub G."/>
            <person name="Miranda-Saavedra D."/>
            <person name="Chen N."/>
            <person name="Nash P."/>
            <person name="Ginger M.L."/>
            <person name="Horn M."/>
            <person name="Schaap P."/>
            <person name="Caler L."/>
            <person name="Loftus B."/>
        </authorList>
    </citation>
    <scope>NUCLEOTIDE SEQUENCE [LARGE SCALE GENOMIC DNA]</scope>
    <source>
        <strain evidence="3 4">Neff</strain>
    </source>
</reference>
<dbReference type="Pfam" id="PF00582">
    <property type="entry name" value="Usp"/>
    <property type="match status" value="1"/>
</dbReference>
<dbReference type="SUPFAM" id="SSF52402">
    <property type="entry name" value="Adenine nucleotide alpha hydrolases-like"/>
    <property type="match status" value="1"/>
</dbReference>
<dbReference type="CDD" id="cd23659">
    <property type="entry name" value="USP_At3g01520-like"/>
    <property type="match status" value="1"/>
</dbReference>
<feature type="compositionally biased region" description="Polar residues" evidence="1">
    <location>
        <begin position="1"/>
        <end position="32"/>
    </location>
</feature>
<sequence>MDSTKSTAETQPLMSDDTQVTPITTPTSQQAAPAQMKVDEETIEEKYAHQLADMGERYMIAVDGSKQSGKAFKWLLKQVAMAGDPSKVEVVIINFLPECDFSIEVSQEYQKAKHELAHCLEEYKRILGTINRHENRFYMTDHVASVVRLVEGAGDVREALCRHVKEEGINTLVMGNTGKSGLQRVLLGSLSEYCVRYAECAVVVVK</sequence>
<evidence type="ECO:0000313" key="3">
    <source>
        <dbReference type="EMBL" id="ELR23593.1"/>
    </source>
</evidence>
<proteinExistence type="predicted"/>
<evidence type="ECO:0000256" key="1">
    <source>
        <dbReference type="SAM" id="MobiDB-lite"/>
    </source>
</evidence>
<evidence type="ECO:0000259" key="2">
    <source>
        <dbReference type="Pfam" id="PF00582"/>
    </source>
</evidence>
<dbReference type="OrthoDB" id="843225at2759"/>
<dbReference type="STRING" id="1257118.L8HFV6"/>